<dbReference type="PANTHER" id="PTHR24559">
    <property type="entry name" value="TRANSPOSON TY3-I GAG-POL POLYPROTEIN"/>
    <property type="match status" value="1"/>
</dbReference>
<dbReference type="InterPro" id="IPR043502">
    <property type="entry name" value="DNA/RNA_pol_sf"/>
</dbReference>
<sequence>MRNSTNSSLPYNELTIGKTSTDVTALIDSGASISYMKLSTLHEVTPATSFLPRNTTATTANGTTIQLLACVKLPIRIGRYTISHQFWISADKDCPAQLLLGSDFIRQLNRSGLPLSLDLHNHVIAIGEEHHNLVQVHNITVQTETPLHVLIDGDTVLPRRTTAVIRTKIRGLPPHAAMDVLIEDNQRVTDDLYVVGRALVSPSTDGTCYINIMNPSNTNIYIKVKTKIAKATPVAYPEVQVLAVHQQPPDHTVHNPANAVPPEADWEARLPHFPVYPPPKNFDIAAEIDLSASALNEEQKQQLRIILRYHTDAFVGPDGHLGHYKGDIRHRIDLIDNAPIPARKIYRVPLEKRKEIEKQITQMLSDGIIRESSSPFCAPIVLVKKRETNAWRFTIDFRGLNAITKPQQSILPNIQDIIDLCANQCLYTSLDFQQGFHQIPLEESH</sequence>
<dbReference type="PROSITE" id="PS00141">
    <property type="entry name" value="ASP_PROTEASE"/>
    <property type="match status" value="1"/>
</dbReference>
<name>A0A183FBN8_HELPZ</name>
<dbReference type="InterPro" id="IPR053134">
    <property type="entry name" value="RNA-dir_DNA_polymerase"/>
</dbReference>
<dbReference type="AlphaFoldDB" id="A0A183FBN8"/>
<evidence type="ECO:0000313" key="2">
    <source>
        <dbReference type="Proteomes" id="UP000050761"/>
    </source>
</evidence>
<dbReference type="Gene3D" id="3.30.70.270">
    <property type="match status" value="1"/>
</dbReference>
<dbReference type="Proteomes" id="UP000050761">
    <property type="component" value="Unassembled WGS sequence"/>
</dbReference>
<dbReference type="PANTHER" id="PTHR24559:SF444">
    <property type="entry name" value="REVERSE TRANSCRIPTASE DOMAIN-CONTAINING PROTEIN"/>
    <property type="match status" value="1"/>
</dbReference>
<dbReference type="Pfam" id="PF13650">
    <property type="entry name" value="Asp_protease_2"/>
    <property type="match status" value="1"/>
</dbReference>
<organism evidence="2 3">
    <name type="scientific">Heligmosomoides polygyrus</name>
    <name type="common">Parasitic roundworm</name>
    <dbReference type="NCBI Taxonomy" id="6339"/>
    <lineage>
        <taxon>Eukaryota</taxon>
        <taxon>Metazoa</taxon>
        <taxon>Ecdysozoa</taxon>
        <taxon>Nematoda</taxon>
        <taxon>Chromadorea</taxon>
        <taxon>Rhabditida</taxon>
        <taxon>Rhabditina</taxon>
        <taxon>Rhabditomorpha</taxon>
        <taxon>Strongyloidea</taxon>
        <taxon>Heligmosomidae</taxon>
        <taxon>Heligmosomoides</taxon>
    </lineage>
</organism>
<dbReference type="InterPro" id="IPR043128">
    <property type="entry name" value="Rev_trsase/Diguanyl_cyclase"/>
</dbReference>
<dbReference type="CDD" id="cd00303">
    <property type="entry name" value="retropepsin_like"/>
    <property type="match status" value="1"/>
</dbReference>
<dbReference type="EMBL" id="UZAH01010757">
    <property type="protein sequence ID" value="VDO37493.1"/>
    <property type="molecule type" value="Genomic_DNA"/>
</dbReference>
<dbReference type="Gene3D" id="2.40.70.10">
    <property type="entry name" value="Acid Proteases"/>
    <property type="match status" value="1"/>
</dbReference>
<dbReference type="SUPFAM" id="SSF50630">
    <property type="entry name" value="Acid proteases"/>
    <property type="match status" value="1"/>
</dbReference>
<accession>A0A3P7W2C8</accession>
<dbReference type="WBParaSite" id="HPBE_0000358001-mRNA-1">
    <property type="protein sequence ID" value="HPBE_0000358001-mRNA-1"/>
    <property type="gene ID" value="HPBE_0000358001"/>
</dbReference>
<gene>
    <name evidence="1" type="ORF">HPBE_LOCUS3581</name>
</gene>
<dbReference type="InterPro" id="IPR021109">
    <property type="entry name" value="Peptidase_aspartic_dom_sf"/>
</dbReference>
<keyword evidence="2" id="KW-1185">Reference proteome</keyword>
<dbReference type="InterPro" id="IPR001969">
    <property type="entry name" value="Aspartic_peptidase_AS"/>
</dbReference>
<dbReference type="OrthoDB" id="5846951at2759"/>
<accession>A0A183FBN8</accession>
<evidence type="ECO:0000313" key="1">
    <source>
        <dbReference type="EMBL" id="VDO37493.1"/>
    </source>
</evidence>
<evidence type="ECO:0000313" key="3">
    <source>
        <dbReference type="WBParaSite" id="HPBE_0000358001-mRNA-1"/>
    </source>
</evidence>
<protein>
    <submittedName>
        <fullName evidence="3">Reverse transcriptase domain-containing protein</fullName>
    </submittedName>
</protein>
<reference evidence="3" key="2">
    <citation type="submission" date="2019-09" db="UniProtKB">
        <authorList>
            <consortium name="WormBaseParasite"/>
        </authorList>
    </citation>
    <scope>IDENTIFICATION</scope>
</reference>
<dbReference type="GO" id="GO:0004190">
    <property type="term" value="F:aspartic-type endopeptidase activity"/>
    <property type="evidence" value="ECO:0007669"/>
    <property type="project" value="InterPro"/>
</dbReference>
<dbReference type="GO" id="GO:0006508">
    <property type="term" value="P:proteolysis"/>
    <property type="evidence" value="ECO:0007669"/>
    <property type="project" value="InterPro"/>
</dbReference>
<dbReference type="SUPFAM" id="SSF56672">
    <property type="entry name" value="DNA/RNA polymerases"/>
    <property type="match status" value="1"/>
</dbReference>
<proteinExistence type="predicted"/>
<dbReference type="Gene3D" id="3.10.10.10">
    <property type="entry name" value="HIV Type 1 Reverse Transcriptase, subunit A, domain 1"/>
    <property type="match status" value="1"/>
</dbReference>
<reference evidence="1 2" key="1">
    <citation type="submission" date="2018-11" db="EMBL/GenBank/DDBJ databases">
        <authorList>
            <consortium name="Pathogen Informatics"/>
        </authorList>
    </citation>
    <scope>NUCLEOTIDE SEQUENCE [LARGE SCALE GENOMIC DNA]</scope>
</reference>